<evidence type="ECO:0000259" key="1">
    <source>
        <dbReference type="Pfam" id="PF12146"/>
    </source>
</evidence>
<comment type="caution">
    <text evidence="2">The sequence shown here is derived from an EMBL/GenBank/DDBJ whole genome shotgun (WGS) entry which is preliminary data.</text>
</comment>
<organism evidence="2 3">
    <name type="scientific">Spectribacter acetivorans</name>
    <dbReference type="NCBI Taxonomy" id="3075603"/>
    <lineage>
        <taxon>Bacteria</taxon>
        <taxon>Pseudomonadati</taxon>
        <taxon>Pseudomonadota</taxon>
        <taxon>Gammaproteobacteria</taxon>
        <taxon>Salinisphaerales</taxon>
        <taxon>Salinisphaeraceae</taxon>
        <taxon>Spectribacter</taxon>
    </lineage>
</organism>
<proteinExistence type="predicted"/>
<dbReference type="SUPFAM" id="SSF53474">
    <property type="entry name" value="alpha/beta-Hydrolases"/>
    <property type="match status" value="1"/>
</dbReference>
<keyword evidence="3" id="KW-1185">Reference proteome</keyword>
<dbReference type="PANTHER" id="PTHR42103">
    <property type="entry name" value="ALPHA/BETA-HYDROLASES SUPERFAMILY PROTEIN"/>
    <property type="match status" value="1"/>
</dbReference>
<gene>
    <name evidence="2" type="ORF">RM531_11325</name>
</gene>
<keyword evidence="2" id="KW-0378">Hydrolase</keyword>
<evidence type="ECO:0000313" key="2">
    <source>
        <dbReference type="EMBL" id="MDT0619065.1"/>
    </source>
</evidence>
<dbReference type="PANTHER" id="PTHR42103:SF2">
    <property type="entry name" value="AB HYDROLASE-1 DOMAIN-CONTAINING PROTEIN"/>
    <property type="match status" value="1"/>
</dbReference>
<dbReference type="GO" id="GO:0016787">
    <property type="term" value="F:hydrolase activity"/>
    <property type="evidence" value="ECO:0007669"/>
    <property type="project" value="UniProtKB-KW"/>
</dbReference>
<protein>
    <submittedName>
        <fullName evidence="2">Alpha/beta fold hydrolase</fullName>
    </submittedName>
</protein>
<sequence length="214" mass="22446">MMAWPDRNQRREVSLPGPAGNLAATVETAAEASQGSAVICHPHPLHGGTRQNKVVTTLGRAARAAGFDTLRFDFRGVGDSEGEHDHGVGEQDDCRAAIAHAREASGGLPIVLMGFSFGAATALRVAGADGAKALVTVGLPAGYFEDKLPTPDCPWLAVHGSADEIADPEAARAALTGLMTPPQMHWMPEAGHFFHGRLGELKQVVSDFLLAEPV</sequence>
<accession>A0ABU3BAE5</accession>
<dbReference type="Gene3D" id="3.40.50.1820">
    <property type="entry name" value="alpha/beta hydrolase"/>
    <property type="match status" value="1"/>
</dbReference>
<dbReference type="Proteomes" id="UP001259982">
    <property type="component" value="Unassembled WGS sequence"/>
</dbReference>
<dbReference type="Pfam" id="PF12146">
    <property type="entry name" value="Hydrolase_4"/>
    <property type="match status" value="1"/>
</dbReference>
<evidence type="ECO:0000313" key="3">
    <source>
        <dbReference type="Proteomes" id="UP001259982"/>
    </source>
</evidence>
<dbReference type="InterPro" id="IPR022742">
    <property type="entry name" value="Hydrolase_4"/>
</dbReference>
<name>A0ABU3BAE5_9GAMM</name>
<dbReference type="EMBL" id="JAVRHY010000010">
    <property type="protein sequence ID" value="MDT0619065.1"/>
    <property type="molecule type" value="Genomic_DNA"/>
</dbReference>
<dbReference type="RefSeq" id="WP_311659373.1">
    <property type="nucleotide sequence ID" value="NZ_JAVRHY010000010.1"/>
</dbReference>
<dbReference type="InterPro" id="IPR029058">
    <property type="entry name" value="AB_hydrolase_fold"/>
</dbReference>
<reference evidence="2 3" key="1">
    <citation type="submission" date="2023-09" db="EMBL/GenBank/DDBJ databases">
        <authorList>
            <person name="Rey-Velasco X."/>
        </authorList>
    </citation>
    <scope>NUCLEOTIDE SEQUENCE [LARGE SCALE GENOMIC DNA]</scope>
    <source>
        <strain evidence="2 3">P385</strain>
    </source>
</reference>
<feature type="domain" description="Serine aminopeptidase S33" evidence="1">
    <location>
        <begin position="45"/>
        <end position="133"/>
    </location>
</feature>